<gene>
    <name evidence="2" type="ORF">CYD53_10221</name>
</gene>
<feature type="chain" id="PRO_5015422483" description="Lipoprotein" evidence="1">
    <location>
        <begin position="21"/>
        <end position="196"/>
    </location>
</feature>
<reference evidence="2 3" key="1">
    <citation type="submission" date="2018-01" db="EMBL/GenBank/DDBJ databases">
        <title>Genomic Encyclopedia of Type Strains, Phase III (KMG-III): the genomes of soil and plant-associated and newly described type strains.</title>
        <authorList>
            <person name="Whitman W."/>
        </authorList>
    </citation>
    <scope>NUCLEOTIDE SEQUENCE [LARGE SCALE GENOMIC DNA]</scope>
    <source>
        <strain evidence="2 3">1131</strain>
    </source>
</reference>
<name>A0A2S4ML95_9HYPH</name>
<dbReference type="OrthoDB" id="8450615at2"/>
<evidence type="ECO:0008006" key="4">
    <source>
        <dbReference type="Google" id="ProtNLM"/>
    </source>
</evidence>
<accession>A0A2S4ML95</accession>
<feature type="signal peptide" evidence="1">
    <location>
        <begin position="1"/>
        <end position="20"/>
    </location>
</feature>
<organism evidence="2 3">
    <name type="scientific">Bosea psychrotolerans</name>
    <dbReference type="NCBI Taxonomy" id="1871628"/>
    <lineage>
        <taxon>Bacteria</taxon>
        <taxon>Pseudomonadati</taxon>
        <taxon>Pseudomonadota</taxon>
        <taxon>Alphaproteobacteria</taxon>
        <taxon>Hyphomicrobiales</taxon>
        <taxon>Boseaceae</taxon>
        <taxon>Bosea</taxon>
    </lineage>
</organism>
<evidence type="ECO:0000256" key="1">
    <source>
        <dbReference type="SAM" id="SignalP"/>
    </source>
</evidence>
<protein>
    <recommendedName>
        <fullName evidence="4">Lipoprotein</fullName>
    </recommendedName>
</protein>
<comment type="caution">
    <text evidence="2">The sequence shown here is derived from an EMBL/GenBank/DDBJ whole genome shotgun (WGS) entry which is preliminary data.</text>
</comment>
<evidence type="ECO:0000313" key="2">
    <source>
        <dbReference type="EMBL" id="POR55137.1"/>
    </source>
</evidence>
<sequence length="196" mass="20538">MRRLALVVSVLALPGFLALPGCTDQEPLSPAFAGEWSSAKMGCGGPRIAINRTGISASGMPINGMTFTSSSVSGSTAHVVMEVSSAARFMGQAPKPTSKPNDQNPANLEVVATLIASSTRVHPTNVIFRHKGTRQLQAAHEDVLAVLTLVRCKERSANDRSPGPARIEAGARRGWTAPFHLSISRPGKQTATGALS</sequence>
<dbReference type="RefSeq" id="WP_146055803.1">
    <property type="nucleotide sequence ID" value="NZ_PQFZ01000002.1"/>
</dbReference>
<dbReference type="AlphaFoldDB" id="A0A2S4ML95"/>
<keyword evidence="3" id="KW-1185">Reference proteome</keyword>
<evidence type="ECO:0000313" key="3">
    <source>
        <dbReference type="Proteomes" id="UP000236919"/>
    </source>
</evidence>
<dbReference type="Proteomes" id="UP000236919">
    <property type="component" value="Unassembled WGS sequence"/>
</dbReference>
<proteinExistence type="predicted"/>
<keyword evidence="1" id="KW-0732">Signal</keyword>
<dbReference type="EMBL" id="PQFZ01000002">
    <property type="protein sequence ID" value="POR55137.1"/>
    <property type="molecule type" value="Genomic_DNA"/>
</dbReference>